<dbReference type="GO" id="GO:0007165">
    <property type="term" value="P:signal transduction"/>
    <property type="evidence" value="ECO:0007669"/>
    <property type="project" value="InterPro"/>
</dbReference>
<feature type="compositionally biased region" description="Basic and acidic residues" evidence="3">
    <location>
        <begin position="1"/>
        <end position="10"/>
    </location>
</feature>
<dbReference type="Pfam" id="PF01603">
    <property type="entry name" value="B56"/>
    <property type="match status" value="1"/>
</dbReference>
<dbReference type="FunFam" id="1.25.10.10:FF:000331">
    <property type="entry name" value="Phosphoprotein phosphatase, putative"/>
    <property type="match status" value="1"/>
</dbReference>
<dbReference type="EMBL" id="GBRD01011029">
    <property type="protein sequence ID" value="JAG54795.1"/>
    <property type="molecule type" value="Transcribed_RNA"/>
</dbReference>
<dbReference type="GO" id="GO:0000159">
    <property type="term" value="C:protein phosphatase type 2A complex"/>
    <property type="evidence" value="ECO:0007669"/>
    <property type="project" value="UniProtKB-UniRule"/>
</dbReference>
<dbReference type="PANTHER" id="PTHR10257:SF5">
    <property type="entry name" value="WIDERBORST, ISOFORM H"/>
    <property type="match status" value="1"/>
</dbReference>
<dbReference type="SUPFAM" id="SSF48371">
    <property type="entry name" value="ARM repeat"/>
    <property type="match status" value="1"/>
</dbReference>
<dbReference type="PIRSF" id="PIRSF028043">
    <property type="entry name" value="PP2A_B56"/>
    <property type="match status" value="1"/>
</dbReference>
<protein>
    <recommendedName>
        <fullName evidence="2">Serine/threonine protein phosphatase 2A regulatory subunit</fullName>
    </recommendedName>
</protein>
<dbReference type="Gene3D" id="1.25.10.10">
    <property type="entry name" value="Leucine-rich Repeat Variant"/>
    <property type="match status" value="1"/>
</dbReference>
<dbReference type="InterPro" id="IPR016024">
    <property type="entry name" value="ARM-type_fold"/>
</dbReference>
<reference evidence="4" key="1">
    <citation type="journal article" date="2014" name="PLoS ONE">
        <title>Transcriptome-Based Identification of ABC Transporters in the Western Tarnished Plant Bug Lygus hesperus.</title>
        <authorList>
            <person name="Hull J.J."/>
            <person name="Chaney K."/>
            <person name="Geib S.M."/>
            <person name="Fabrick J.A."/>
            <person name="Brent C.S."/>
            <person name="Walsh D."/>
            <person name="Lavine L.C."/>
        </authorList>
    </citation>
    <scope>NUCLEOTIDE SEQUENCE</scope>
</reference>
<feature type="region of interest" description="Disordered" evidence="3">
    <location>
        <begin position="414"/>
        <end position="436"/>
    </location>
</feature>
<dbReference type="InterPro" id="IPR002554">
    <property type="entry name" value="PP2A_B56"/>
</dbReference>
<dbReference type="AlphaFoldDB" id="A0A0A9YPN0"/>
<reference evidence="5" key="3">
    <citation type="submission" date="2014-09" db="EMBL/GenBank/DDBJ databases">
        <authorList>
            <person name="Magalhaes I.L.F."/>
            <person name="Oliveira U."/>
            <person name="Santos F.R."/>
            <person name="Vidigal T.H.D.A."/>
            <person name="Brescovit A.D."/>
            <person name="Santos A.J."/>
        </authorList>
    </citation>
    <scope>NUCLEOTIDE SEQUENCE</scope>
</reference>
<feature type="compositionally biased region" description="Polar residues" evidence="3">
    <location>
        <begin position="21"/>
        <end position="35"/>
    </location>
</feature>
<reference evidence="4" key="2">
    <citation type="submission" date="2014-07" db="EMBL/GenBank/DDBJ databases">
        <authorList>
            <person name="Hull J."/>
        </authorList>
    </citation>
    <scope>NUCLEOTIDE SEQUENCE</scope>
</reference>
<gene>
    <name evidence="4" type="primary">Ppp2r5a_3</name>
    <name evidence="4" type="ORF">CM83_3781</name>
</gene>
<evidence type="ECO:0000313" key="4">
    <source>
        <dbReference type="EMBL" id="JAG35007.1"/>
    </source>
</evidence>
<dbReference type="GO" id="GO:0005829">
    <property type="term" value="C:cytosol"/>
    <property type="evidence" value="ECO:0007669"/>
    <property type="project" value="TreeGrafter"/>
</dbReference>
<comment type="similarity">
    <text evidence="1">Belongs to the phosphatase 2A regulatory subunit B56 family.</text>
</comment>
<dbReference type="InterPro" id="IPR011989">
    <property type="entry name" value="ARM-like"/>
</dbReference>
<name>A0A0A9YPN0_LYGHE</name>
<evidence type="ECO:0000313" key="5">
    <source>
        <dbReference type="EMBL" id="JAG54795.1"/>
    </source>
</evidence>
<dbReference type="PANTHER" id="PTHR10257">
    <property type="entry name" value="SERINE/THREONINE PROTEIN PHOSPHATASE 2A PP2A REGULATORY SUBUNIT B"/>
    <property type="match status" value="1"/>
</dbReference>
<feature type="region of interest" description="Disordered" evidence="3">
    <location>
        <begin position="1"/>
        <end position="35"/>
    </location>
</feature>
<dbReference type="GO" id="GO:0005634">
    <property type="term" value="C:nucleus"/>
    <property type="evidence" value="ECO:0007669"/>
    <property type="project" value="TreeGrafter"/>
</dbReference>
<proteinExistence type="inferred from homology"/>
<sequence length="436" mass="51041">MSARDKDAGRRTKKKKRQLDTFDSSQGGNSGEFSSKTVLDDKERACLSKIESCCTVYNFQVPDSDVEKKEAKSKTLMEILQFVHERDGLLPEPIFAGIVKMFSANIFRNLPPNENSDFDPEEDEQKFDPAWPHLHIVYEIFLRCIEFGHFKIDHGKKYLTEKFIFSFLDMFNAEDPRERDMLKTILHRIYAKLVMIRLYIRKQMNFIFYRYIYEQESFNGTAELLEICGSIINGFNQPLKEEHKDFLRRILLPLLKTNHLSVFHPQLIYCIVQFLEKDPKLTEQAITQMLRFWPKTCSHKEVIFLAGIEEIMDVIEPNQFVKIEVPLFQQIAKCIVSPHFQVAERALYFWNNEYLLSLLNKHISTIMPIVFPSVYQAKDHWNKAIVALAYNVLKSFMEMDSELFDSLIQPYLKKKGDEPDSQSDSEQGNYSSGEDT</sequence>
<organism evidence="4">
    <name type="scientific">Lygus hesperus</name>
    <name type="common">Western plant bug</name>
    <dbReference type="NCBI Taxonomy" id="30085"/>
    <lineage>
        <taxon>Eukaryota</taxon>
        <taxon>Metazoa</taxon>
        <taxon>Ecdysozoa</taxon>
        <taxon>Arthropoda</taxon>
        <taxon>Hexapoda</taxon>
        <taxon>Insecta</taxon>
        <taxon>Pterygota</taxon>
        <taxon>Neoptera</taxon>
        <taxon>Paraneoptera</taxon>
        <taxon>Hemiptera</taxon>
        <taxon>Heteroptera</taxon>
        <taxon>Panheteroptera</taxon>
        <taxon>Cimicomorpha</taxon>
        <taxon>Miridae</taxon>
        <taxon>Mirini</taxon>
        <taxon>Lygus</taxon>
    </lineage>
</organism>
<dbReference type="GO" id="GO:0072542">
    <property type="term" value="F:protein phosphatase activator activity"/>
    <property type="evidence" value="ECO:0007669"/>
    <property type="project" value="TreeGrafter"/>
</dbReference>
<dbReference type="EMBL" id="GBHO01008597">
    <property type="protein sequence ID" value="JAG35007.1"/>
    <property type="molecule type" value="Transcribed_RNA"/>
</dbReference>
<feature type="compositionally biased region" description="Polar residues" evidence="3">
    <location>
        <begin position="422"/>
        <end position="436"/>
    </location>
</feature>
<evidence type="ECO:0000256" key="1">
    <source>
        <dbReference type="ARBA" id="ARBA00009745"/>
    </source>
</evidence>
<accession>A0A0A9YPN0</accession>
<evidence type="ECO:0000256" key="2">
    <source>
        <dbReference type="PIRNR" id="PIRNR028043"/>
    </source>
</evidence>
<evidence type="ECO:0000256" key="3">
    <source>
        <dbReference type="SAM" id="MobiDB-lite"/>
    </source>
</evidence>